<dbReference type="Proteomes" id="UP000027982">
    <property type="component" value="Chromosome"/>
</dbReference>
<proteinExistence type="predicted"/>
<dbReference type="HOGENOM" id="CLU_3183934_0_0_0"/>
<organism evidence="1 2">
    <name type="scientific">Fimbriimonas ginsengisoli Gsoil 348</name>
    <dbReference type="NCBI Taxonomy" id="661478"/>
    <lineage>
        <taxon>Bacteria</taxon>
        <taxon>Bacillati</taxon>
        <taxon>Armatimonadota</taxon>
        <taxon>Fimbriimonadia</taxon>
        <taxon>Fimbriimonadales</taxon>
        <taxon>Fimbriimonadaceae</taxon>
        <taxon>Fimbriimonas</taxon>
    </lineage>
</organism>
<accession>A0A068NKQ7</accession>
<evidence type="ECO:0000313" key="1">
    <source>
        <dbReference type="EMBL" id="AIE84017.1"/>
    </source>
</evidence>
<dbReference type="EMBL" id="CP007139">
    <property type="protein sequence ID" value="AIE84017.1"/>
    <property type="molecule type" value="Genomic_DNA"/>
</dbReference>
<gene>
    <name evidence="1" type="ORF">OP10G_0649</name>
</gene>
<reference evidence="1 2" key="1">
    <citation type="journal article" date="2014" name="PLoS ONE">
        <title>The first complete genome sequence of the class fimbriimonadia in the phylum armatimonadetes.</title>
        <authorList>
            <person name="Hu Z.Y."/>
            <person name="Wang Y.Z."/>
            <person name="Im W.T."/>
            <person name="Wang S.Y."/>
            <person name="Zhao G.P."/>
            <person name="Zheng H.J."/>
            <person name="Quan Z.X."/>
        </authorList>
    </citation>
    <scope>NUCLEOTIDE SEQUENCE [LARGE SCALE GENOMIC DNA]</scope>
    <source>
        <strain evidence="1">Gsoil 348</strain>
    </source>
</reference>
<dbReference type="AlphaFoldDB" id="A0A068NKQ7"/>
<dbReference type="KEGG" id="fgi:OP10G_0649"/>
<name>A0A068NKQ7_FIMGI</name>
<sequence length="46" mass="5189">MALSDQKAIRTSVEVLDVARDRSTGRVAFIYENKGHRRYLVVGRGP</sequence>
<protein>
    <submittedName>
        <fullName evidence="1">Uncharacterized protein</fullName>
    </submittedName>
</protein>
<dbReference type="STRING" id="661478.OP10G_0649"/>
<evidence type="ECO:0000313" key="2">
    <source>
        <dbReference type="Proteomes" id="UP000027982"/>
    </source>
</evidence>
<keyword evidence="2" id="KW-1185">Reference proteome</keyword>